<dbReference type="PANTHER" id="PTHR30629">
    <property type="entry name" value="PROPHAGE INTEGRASE"/>
    <property type="match status" value="1"/>
</dbReference>
<dbReference type="GO" id="GO:0015074">
    <property type="term" value="P:DNA integration"/>
    <property type="evidence" value="ECO:0007669"/>
    <property type="project" value="UniProtKB-KW"/>
</dbReference>
<dbReference type="Gene3D" id="1.10.443.10">
    <property type="entry name" value="Intergrase catalytic core"/>
    <property type="match status" value="1"/>
</dbReference>
<evidence type="ECO:0000259" key="5">
    <source>
        <dbReference type="PROSITE" id="PS51898"/>
    </source>
</evidence>
<keyword evidence="3" id="KW-0238">DNA-binding</keyword>
<reference evidence="6 7" key="1">
    <citation type="submission" date="2017-08" db="EMBL/GenBank/DDBJ databases">
        <title>Infants hospitalized years apart are colonized by the same room-sourced microbial strains.</title>
        <authorList>
            <person name="Brooks B."/>
            <person name="Olm M.R."/>
            <person name="Firek B.A."/>
            <person name="Baker R."/>
            <person name="Thomas B.C."/>
            <person name="Morowitz M.J."/>
            <person name="Banfield J.F."/>
        </authorList>
    </citation>
    <scope>NUCLEOTIDE SEQUENCE [LARGE SCALE GENOMIC DNA]</scope>
    <source>
        <strain evidence="6">S2_005_003_R2_41</strain>
    </source>
</reference>
<evidence type="ECO:0000313" key="7">
    <source>
        <dbReference type="Proteomes" id="UP000249135"/>
    </source>
</evidence>
<accession>A0A2W5QNA0</accession>
<dbReference type="Proteomes" id="UP000249135">
    <property type="component" value="Unassembled WGS sequence"/>
</dbReference>
<comment type="caution">
    <text evidence="6">The sequence shown here is derived from an EMBL/GenBank/DDBJ whole genome shotgun (WGS) entry which is preliminary data.</text>
</comment>
<dbReference type="Pfam" id="PF13356">
    <property type="entry name" value="Arm-DNA-bind_3"/>
    <property type="match status" value="1"/>
</dbReference>
<dbReference type="EMBL" id="QFPP01000010">
    <property type="protein sequence ID" value="PZQ77799.1"/>
    <property type="molecule type" value="Genomic_DNA"/>
</dbReference>
<dbReference type="InterPro" id="IPR011010">
    <property type="entry name" value="DNA_brk_join_enz"/>
</dbReference>
<feature type="domain" description="Tyr recombinase" evidence="5">
    <location>
        <begin position="204"/>
        <end position="390"/>
    </location>
</feature>
<dbReference type="PANTHER" id="PTHR30629:SF2">
    <property type="entry name" value="PROPHAGE INTEGRASE INTS-RELATED"/>
    <property type="match status" value="1"/>
</dbReference>
<keyword evidence="2" id="KW-0229">DNA integration</keyword>
<dbReference type="InterPro" id="IPR010998">
    <property type="entry name" value="Integrase_recombinase_N"/>
</dbReference>
<dbReference type="Gene3D" id="3.30.160.390">
    <property type="entry name" value="Integrase, DNA-binding domain"/>
    <property type="match status" value="1"/>
</dbReference>
<sequence length="412" mass="46280">MLTDLSCKRAECPPEKKRVRLSDEGGLYLEVAPNGSKRWFWKFYADGKEKRLALGSYPEVSLKDARAARDEARQLKRTGVDPAKQRHIQKLAGRSTTDDSFEAVAREFHGTKKASWSPRYGERWLSLMEREAFPWIGRLPMREITAPMLLQVLRRAEGRGAHEVAHTLRQWCGQAFRHGIATGKCTHNPAPDLHGALMPVNVKHMAAVLEPSKAGELMRSIADYTGQPTTRCALLLSALLFQRPGNIRQMRWADIDLDAAMWTIPAADMKRRKHDKENGRPHLVPLASQAVEALRELQPLTGDGTYVFPSLLTGERPMSENTVNTALRRMGYTNTEMTAHGFRAMARTIMVEKMDVMPDVIEAQLAHGKSGPLGAAYDRAEFVSKRRALMQSWADYLDRLRAGAKVFPLKAA</sequence>
<comment type="similarity">
    <text evidence="1">Belongs to the 'phage' integrase family.</text>
</comment>
<evidence type="ECO:0000256" key="2">
    <source>
        <dbReference type="ARBA" id="ARBA00022908"/>
    </source>
</evidence>
<dbReference type="InterPro" id="IPR050808">
    <property type="entry name" value="Phage_Integrase"/>
</dbReference>
<dbReference type="CDD" id="cd00801">
    <property type="entry name" value="INT_P4_C"/>
    <property type="match status" value="1"/>
</dbReference>
<evidence type="ECO:0000256" key="1">
    <source>
        <dbReference type="ARBA" id="ARBA00008857"/>
    </source>
</evidence>
<gene>
    <name evidence="6" type="ORF">DI563_02645</name>
</gene>
<dbReference type="GO" id="GO:0006310">
    <property type="term" value="P:DNA recombination"/>
    <property type="evidence" value="ECO:0007669"/>
    <property type="project" value="UniProtKB-KW"/>
</dbReference>
<dbReference type="InterPro" id="IPR002104">
    <property type="entry name" value="Integrase_catalytic"/>
</dbReference>
<dbReference type="Gene3D" id="1.10.150.130">
    <property type="match status" value="1"/>
</dbReference>
<dbReference type="InterPro" id="IPR013762">
    <property type="entry name" value="Integrase-like_cat_sf"/>
</dbReference>
<dbReference type="AlphaFoldDB" id="A0A2W5QNA0"/>
<dbReference type="InterPro" id="IPR038488">
    <property type="entry name" value="Integrase_DNA-bd_sf"/>
</dbReference>
<dbReference type="PROSITE" id="PS51898">
    <property type="entry name" value="TYR_RECOMBINASE"/>
    <property type="match status" value="1"/>
</dbReference>
<dbReference type="Pfam" id="PF00589">
    <property type="entry name" value="Phage_integrase"/>
    <property type="match status" value="1"/>
</dbReference>
<dbReference type="GO" id="GO:0003677">
    <property type="term" value="F:DNA binding"/>
    <property type="evidence" value="ECO:0007669"/>
    <property type="project" value="UniProtKB-KW"/>
</dbReference>
<keyword evidence="4" id="KW-0233">DNA recombination</keyword>
<evidence type="ECO:0000256" key="3">
    <source>
        <dbReference type="ARBA" id="ARBA00023125"/>
    </source>
</evidence>
<dbReference type="InterPro" id="IPR025166">
    <property type="entry name" value="Integrase_DNA_bind_dom"/>
</dbReference>
<dbReference type="Pfam" id="PF22022">
    <property type="entry name" value="Phage_int_M"/>
    <property type="match status" value="1"/>
</dbReference>
<evidence type="ECO:0000256" key="4">
    <source>
        <dbReference type="ARBA" id="ARBA00023172"/>
    </source>
</evidence>
<protein>
    <submittedName>
        <fullName evidence="6">Integrase</fullName>
    </submittedName>
</protein>
<dbReference type="InterPro" id="IPR053876">
    <property type="entry name" value="Phage_int_M"/>
</dbReference>
<proteinExistence type="inferred from homology"/>
<dbReference type="SUPFAM" id="SSF56349">
    <property type="entry name" value="DNA breaking-rejoining enzymes"/>
    <property type="match status" value="1"/>
</dbReference>
<name>A0A2W5QNA0_VARPD</name>
<organism evidence="6 7">
    <name type="scientific">Variovorax paradoxus</name>
    <dbReference type="NCBI Taxonomy" id="34073"/>
    <lineage>
        <taxon>Bacteria</taxon>
        <taxon>Pseudomonadati</taxon>
        <taxon>Pseudomonadota</taxon>
        <taxon>Betaproteobacteria</taxon>
        <taxon>Burkholderiales</taxon>
        <taxon>Comamonadaceae</taxon>
        <taxon>Variovorax</taxon>
    </lineage>
</organism>
<evidence type="ECO:0000313" key="6">
    <source>
        <dbReference type="EMBL" id="PZQ77799.1"/>
    </source>
</evidence>